<dbReference type="AlphaFoldDB" id="G2SM75"/>
<dbReference type="Pfam" id="PF13091">
    <property type="entry name" value="PLDc_2"/>
    <property type="match status" value="1"/>
</dbReference>
<gene>
    <name evidence="2" type="ordered locus">LRC_05490</name>
</gene>
<dbReference type="KEGG" id="lrm:LRC_05490"/>
<evidence type="ECO:0000259" key="1">
    <source>
        <dbReference type="PROSITE" id="PS50035"/>
    </source>
</evidence>
<feature type="domain" description="PLD phosphodiesterase" evidence="1">
    <location>
        <begin position="13"/>
        <end position="40"/>
    </location>
</feature>
<dbReference type="SUPFAM" id="SSF56024">
    <property type="entry name" value="Phospholipase D/nuclease"/>
    <property type="match status" value="1"/>
</dbReference>
<dbReference type="eggNOG" id="COG1502">
    <property type="taxonomic scope" value="Bacteria"/>
</dbReference>
<dbReference type="Gene3D" id="3.30.870.10">
    <property type="entry name" value="Endonuclease Chain A"/>
    <property type="match status" value="1"/>
</dbReference>
<dbReference type="Proteomes" id="UP000001279">
    <property type="component" value="Chromosome"/>
</dbReference>
<dbReference type="GO" id="GO:0030572">
    <property type="term" value="F:phosphatidyltransferase activity"/>
    <property type="evidence" value="ECO:0007669"/>
    <property type="project" value="UniProtKB-ARBA"/>
</dbReference>
<dbReference type="GO" id="GO:0032049">
    <property type="term" value="P:cardiolipin biosynthetic process"/>
    <property type="evidence" value="ECO:0007669"/>
    <property type="project" value="UniProtKB-ARBA"/>
</dbReference>
<protein>
    <recommendedName>
        <fullName evidence="1">PLD phosphodiesterase domain-containing protein</fullName>
    </recommendedName>
</protein>
<proteinExistence type="predicted"/>
<dbReference type="STRING" id="1069534.LRC_05490"/>
<name>G2SM75_LIGR2</name>
<accession>G2SM75</accession>
<dbReference type="PATRIC" id="fig|1069534.5.peg.613"/>
<organism evidence="2 3">
    <name type="scientific">Ligilactobacillus ruminis (strain ATCC 27782 / RF3)</name>
    <name type="common">Lactobacillus ruminis</name>
    <dbReference type="NCBI Taxonomy" id="1069534"/>
    <lineage>
        <taxon>Bacteria</taxon>
        <taxon>Bacillati</taxon>
        <taxon>Bacillota</taxon>
        <taxon>Bacilli</taxon>
        <taxon>Lactobacillales</taxon>
        <taxon>Lactobacillaceae</taxon>
        <taxon>Ligilactobacillus</taxon>
    </lineage>
</organism>
<evidence type="ECO:0000313" key="2">
    <source>
        <dbReference type="EMBL" id="AEN77847.1"/>
    </source>
</evidence>
<dbReference type="PANTHER" id="PTHR21248:SF22">
    <property type="entry name" value="PHOSPHOLIPASE D"/>
    <property type="match status" value="1"/>
</dbReference>
<dbReference type="PANTHER" id="PTHR21248">
    <property type="entry name" value="CARDIOLIPIN SYNTHASE"/>
    <property type="match status" value="1"/>
</dbReference>
<dbReference type="PROSITE" id="PS50035">
    <property type="entry name" value="PLD"/>
    <property type="match status" value="1"/>
</dbReference>
<dbReference type="EMBL" id="CP003032">
    <property type="protein sequence ID" value="AEN77847.1"/>
    <property type="molecule type" value="Genomic_DNA"/>
</dbReference>
<reference evidence="2 3" key="1">
    <citation type="journal article" date="2011" name="Microb. Cell Fact.">
        <title>Genome sequences and comparative genomics of two Lactobacillus ruminis strains from the bovine and human intestinal tracts.</title>
        <authorList>
            <person name="Forde B.M."/>
            <person name="Neville B.A."/>
            <person name="O'Donnell M.M."/>
            <person name="Riboulet-Bisson E."/>
            <person name="Claesson M.J."/>
            <person name="Coghlan A."/>
            <person name="Ross R.P."/>
            <person name="O'Toole P.W."/>
        </authorList>
    </citation>
    <scope>NUCLEOTIDE SEQUENCE [LARGE SCALE GENOMIC DNA]</scope>
    <source>
        <strain evidence="3">ATCC 27782 / RF3</strain>
    </source>
</reference>
<keyword evidence="3" id="KW-1185">Reference proteome</keyword>
<evidence type="ECO:0000313" key="3">
    <source>
        <dbReference type="Proteomes" id="UP000001279"/>
    </source>
</evidence>
<dbReference type="InterPro" id="IPR025202">
    <property type="entry name" value="PLD-like_dom"/>
</dbReference>
<sequence>MLAEKGVRIFEWKPGFCHAKMSVADDCLATCGTINLDYRSLYHHFENGCFMTDVPAVLSIKEDFDETFKQCREVTEKYSVKWSAPHRLSRMIMRLFAQLL</sequence>
<dbReference type="HOGENOM" id="CLU_038053_5_2_9"/>
<dbReference type="InterPro" id="IPR001736">
    <property type="entry name" value="PLipase_D/transphosphatidylase"/>
</dbReference>